<dbReference type="Proteomes" id="UP001229421">
    <property type="component" value="Unassembled WGS sequence"/>
</dbReference>
<proteinExistence type="predicted"/>
<gene>
    <name evidence="2" type="ORF">QVD17_39026</name>
</gene>
<name>A0AAD8JT91_TARER</name>
<accession>A0AAD8JT91</accession>
<feature type="compositionally biased region" description="Polar residues" evidence="1">
    <location>
        <begin position="86"/>
        <end position="95"/>
    </location>
</feature>
<comment type="caution">
    <text evidence="2">The sequence shown here is derived from an EMBL/GenBank/DDBJ whole genome shotgun (WGS) entry which is preliminary data.</text>
</comment>
<feature type="region of interest" description="Disordered" evidence="1">
    <location>
        <begin position="86"/>
        <end position="107"/>
    </location>
</feature>
<dbReference type="AlphaFoldDB" id="A0AAD8JT91"/>
<evidence type="ECO:0000313" key="3">
    <source>
        <dbReference type="Proteomes" id="UP001229421"/>
    </source>
</evidence>
<evidence type="ECO:0000313" key="2">
    <source>
        <dbReference type="EMBL" id="KAK1407410.1"/>
    </source>
</evidence>
<sequence>MRGALQSILNFKHSTAYECCSRKSLDSAVSFCIAGAIRCNVNKINDADTRIGIDVACVRSTAASQSPAPLSRLQPTSLATRSLLVSETDETGSSNKAKHPVADGLFV</sequence>
<keyword evidence="3" id="KW-1185">Reference proteome</keyword>
<organism evidence="2 3">
    <name type="scientific">Tagetes erecta</name>
    <name type="common">African marigold</name>
    <dbReference type="NCBI Taxonomy" id="13708"/>
    <lineage>
        <taxon>Eukaryota</taxon>
        <taxon>Viridiplantae</taxon>
        <taxon>Streptophyta</taxon>
        <taxon>Embryophyta</taxon>
        <taxon>Tracheophyta</taxon>
        <taxon>Spermatophyta</taxon>
        <taxon>Magnoliopsida</taxon>
        <taxon>eudicotyledons</taxon>
        <taxon>Gunneridae</taxon>
        <taxon>Pentapetalae</taxon>
        <taxon>asterids</taxon>
        <taxon>campanulids</taxon>
        <taxon>Asterales</taxon>
        <taxon>Asteraceae</taxon>
        <taxon>Asteroideae</taxon>
        <taxon>Heliantheae alliance</taxon>
        <taxon>Tageteae</taxon>
        <taxon>Tagetes</taxon>
    </lineage>
</organism>
<dbReference type="EMBL" id="JAUHHV010000011">
    <property type="protein sequence ID" value="KAK1407410.1"/>
    <property type="molecule type" value="Genomic_DNA"/>
</dbReference>
<evidence type="ECO:0000256" key="1">
    <source>
        <dbReference type="SAM" id="MobiDB-lite"/>
    </source>
</evidence>
<reference evidence="2" key="1">
    <citation type="journal article" date="2023" name="bioRxiv">
        <title>Improved chromosome-level genome assembly for marigold (Tagetes erecta).</title>
        <authorList>
            <person name="Jiang F."/>
            <person name="Yuan L."/>
            <person name="Wang S."/>
            <person name="Wang H."/>
            <person name="Xu D."/>
            <person name="Wang A."/>
            <person name="Fan W."/>
        </authorList>
    </citation>
    <scope>NUCLEOTIDE SEQUENCE</scope>
    <source>
        <strain evidence="2">WSJ</strain>
        <tissue evidence="2">Leaf</tissue>
    </source>
</reference>
<protein>
    <submittedName>
        <fullName evidence="2">Uncharacterized protein</fullName>
    </submittedName>
</protein>